<dbReference type="RefSeq" id="WP_318785282.1">
    <property type="nucleotide sequence ID" value="NZ_JAWDKC010000011.1"/>
</dbReference>
<evidence type="ECO:0000313" key="1">
    <source>
        <dbReference type="EMBL" id="MDV0444872.1"/>
    </source>
</evidence>
<evidence type="ECO:0000313" key="2">
    <source>
        <dbReference type="Proteomes" id="UP001272052"/>
    </source>
</evidence>
<dbReference type="EMBL" id="JAWDKC010000011">
    <property type="protein sequence ID" value="MDV0444872.1"/>
    <property type="molecule type" value="Genomic_DNA"/>
</dbReference>
<proteinExistence type="predicted"/>
<protein>
    <submittedName>
        <fullName evidence="1">Uncharacterized protein</fullName>
    </submittedName>
</protein>
<dbReference type="Proteomes" id="UP001272052">
    <property type="component" value="Unassembled WGS sequence"/>
</dbReference>
<gene>
    <name evidence="1" type="ORF">MmiAt1_04170</name>
</gene>
<accession>A0ABU3VN91</accession>
<keyword evidence="2" id="KW-1185">Reference proteome</keyword>
<organism evidence="1 2">
    <name type="scientific">Methanimicrococcus hacksteinii</name>
    <dbReference type="NCBI Taxonomy" id="3028293"/>
    <lineage>
        <taxon>Archaea</taxon>
        <taxon>Methanobacteriati</taxon>
        <taxon>Methanobacteriota</taxon>
        <taxon>Stenosarchaea group</taxon>
        <taxon>Methanomicrobia</taxon>
        <taxon>Methanosarcinales</taxon>
        <taxon>Methanosarcinaceae</taxon>
        <taxon>Methanimicrococcus</taxon>
    </lineage>
</organism>
<comment type="caution">
    <text evidence="1">The sequence shown here is derived from an EMBL/GenBank/DDBJ whole genome shotgun (WGS) entry which is preliminary data.</text>
</comment>
<name>A0ABU3VN91_9EURY</name>
<reference evidence="1 2" key="1">
    <citation type="submission" date="2023-06" db="EMBL/GenBank/DDBJ databases">
        <title>Genome sequence of Methanimicrococcus sp. At1.</title>
        <authorList>
            <person name="Protasov E."/>
            <person name="Platt K."/>
            <person name="Poehlein A."/>
            <person name="Daniel R."/>
            <person name="Brune A."/>
        </authorList>
    </citation>
    <scope>NUCLEOTIDE SEQUENCE [LARGE SCALE GENOMIC DNA]</scope>
    <source>
        <strain evidence="1 2">At1</strain>
    </source>
</reference>
<sequence length="104" mass="11879">MKKIIIVGIAVVLAALIVATPVLAYHEYGGGFYKTHHSQTDRHWVPAHSAHSVHSAQSDFCIYAENCPYNETCQNECHSNCFFESSEYRKCFERSHKMGGHHRR</sequence>